<name>A0A239M8Q9_9ACTN</name>
<keyword evidence="1" id="KW-0812">Transmembrane</keyword>
<keyword evidence="1" id="KW-1133">Transmembrane helix</keyword>
<keyword evidence="1" id="KW-0472">Membrane</keyword>
<organism evidence="2 3">
    <name type="scientific">Streptosporangium subroseum</name>
    <dbReference type="NCBI Taxonomy" id="106412"/>
    <lineage>
        <taxon>Bacteria</taxon>
        <taxon>Bacillati</taxon>
        <taxon>Actinomycetota</taxon>
        <taxon>Actinomycetes</taxon>
        <taxon>Streptosporangiales</taxon>
        <taxon>Streptosporangiaceae</taxon>
        <taxon>Streptosporangium</taxon>
    </lineage>
</organism>
<comment type="similarity">
    <text evidence="1">Belongs to the SURF1 family.</text>
</comment>
<evidence type="ECO:0000313" key="2">
    <source>
        <dbReference type="EMBL" id="SNT38354.1"/>
    </source>
</evidence>
<keyword evidence="1" id="KW-1003">Cell membrane</keyword>
<gene>
    <name evidence="2" type="ORF">SAMN05216276_103847</name>
</gene>
<feature type="transmembrane region" description="Helical" evidence="1">
    <location>
        <begin position="210"/>
        <end position="228"/>
    </location>
</feature>
<protein>
    <recommendedName>
        <fullName evidence="1">SURF1-like protein</fullName>
    </recommendedName>
</protein>
<evidence type="ECO:0000313" key="3">
    <source>
        <dbReference type="Proteomes" id="UP000198282"/>
    </source>
</evidence>
<dbReference type="GO" id="GO:0005886">
    <property type="term" value="C:plasma membrane"/>
    <property type="evidence" value="ECO:0007669"/>
    <property type="project" value="UniProtKB-SubCell"/>
</dbReference>
<dbReference type="InterPro" id="IPR002994">
    <property type="entry name" value="Surf1/Shy1"/>
</dbReference>
<dbReference type="CDD" id="cd06662">
    <property type="entry name" value="SURF1"/>
    <property type="match status" value="1"/>
</dbReference>
<proteinExistence type="inferred from homology"/>
<dbReference type="Pfam" id="PF02104">
    <property type="entry name" value="SURF1"/>
    <property type="match status" value="1"/>
</dbReference>
<dbReference type="AlphaFoldDB" id="A0A239M8Q9"/>
<accession>A0A239M8Q9</accession>
<dbReference type="Proteomes" id="UP000198282">
    <property type="component" value="Unassembled WGS sequence"/>
</dbReference>
<comment type="subcellular location">
    <subcellularLocation>
        <location evidence="1">Cell membrane</location>
        <topology evidence="1">Multi-pass membrane protein</topology>
    </subcellularLocation>
</comment>
<dbReference type="OrthoDB" id="9807214at2"/>
<dbReference type="PROSITE" id="PS50895">
    <property type="entry name" value="SURF1"/>
    <property type="match status" value="1"/>
</dbReference>
<dbReference type="EMBL" id="FZOD01000038">
    <property type="protein sequence ID" value="SNT38354.1"/>
    <property type="molecule type" value="Genomic_DNA"/>
</dbReference>
<evidence type="ECO:0000256" key="1">
    <source>
        <dbReference type="RuleBase" id="RU363076"/>
    </source>
</evidence>
<keyword evidence="3" id="KW-1185">Reference proteome</keyword>
<dbReference type="PROSITE" id="PS51257">
    <property type="entry name" value="PROKAR_LIPOPROTEIN"/>
    <property type="match status" value="1"/>
</dbReference>
<sequence length="251" mass="26885">MFRILFSPRVMALHLLAIGALVACGLLGRWQLGVFEDSGKPHALLDPAPVAVGTLTQAGRQMTTDAVNRQVTAEGTFDASKQLLVAERDEGLWLLVPLDLGDGTSIPVVRGWVAAAGDPAITAVPAGKVTVTGRLQPSETLDSVARRPRQLPPGQVMTVSSAELINLWKGVKLRNGFVVAAGESPAPAVAAKPVNMPPPTELGGFTWRNLAYAAQWWIFGLFAVFMWWHFVRDALRGPTAEQEPEPEPAAV</sequence>
<reference evidence="2 3" key="1">
    <citation type="submission" date="2017-06" db="EMBL/GenBank/DDBJ databases">
        <authorList>
            <person name="Kim H.J."/>
            <person name="Triplett B.A."/>
        </authorList>
    </citation>
    <scope>NUCLEOTIDE SEQUENCE [LARGE SCALE GENOMIC DNA]</scope>
    <source>
        <strain evidence="2 3">CGMCC 4.2132</strain>
    </source>
</reference>
<comment type="caution">
    <text evidence="1">Lacks conserved residue(s) required for the propagation of feature annotation.</text>
</comment>
<dbReference type="RefSeq" id="WP_089210792.1">
    <property type="nucleotide sequence ID" value="NZ_FZOD01000038.1"/>
</dbReference>